<proteinExistence type="predicted"/>
<dbReference type="InterPro" id="IPR020471">
    <property type="entry name" value="AKR"/>
</dbReference>
<dbReference type="Pfam" id="PF01928">
    <property type="entry name" value="CYTH"/>
    <property type="match status" value="1"/>
</dbReference>
<dbReference type="EMBL" id="JACGCM010002391">
    <property type="protein sequence ID" value="KAF6140331.1"/>
    <property type="molecule type" value="Genomic_DNA"/>
</dbReference>
<name>A0A7J7LCD4_9MAGN</name>
<evidence type="ECO:0000313" key="3">
    <source>
        <dbReference type="Proteomes" id="UP000541444"/>
    </source>
</evidence>
<dbReference type="Proteomes" id="UP000541444">
    <property type="component" value="Unassembled WGS sequence"/>
</dbReference>
<accession>A0A7J7LCD4</accession>
<reference evidence="2 3" key="1">
    <citation type="journal article" date="2020" name="IScience">
        <title>Genome Sequencing of the Endangered Kingdonia uniflora (Circaeasteraceae, Ranunculales) Reveals Potential Mechanisms of Evolutionary Specialization.</title>
        <authorList>
            <person name="Sun Y."/>
            <person name="Deng T."/>
            <person name="Zhang A."/>
            <person name="Moore M.J."/>
            <person name="Landis J.B."/>
            <person name="Lin N."/>
            <person name="Zhang H."/>
            <person name="Zhang X."/>
            <person name="Huang J."/>
            <person name="Zhang X."/>
            <person name="Sun H."/>
            <person name="Wang H."/>
        </authorList>
    </citation>
    <scope>NUCLEOTIDE SEQUENCE [LARGE SCALE GENOMIC DNA]</scope>
    <source>
        <strain evidence="2">TB1705</strain>
        <tissue evidence="2">Leaf</tissue>
    </source>
</reference>
<dbReference type="AlphaFoldDB" id="A0A7J7LCD4"/>
<dbReference type="InterPro" id="IPR023210">
    <property type="entry name" value="NADP_OxRdtase_dom"/>
</dbReference>
<dbReference type="SUPFAM" id="SSF51430">
    <property type="entry name" value="NAD(P)-linked oxidoreductase"/>
    <property type="match status" value="1"/>
</dbReference>
<dbReference type="CDD" id="cd07374">
    <property type="entry name" value="CYTH-like_Pase"/>
    <property type="match status" value="1"/>
</dbReference>
<organism evidence="2 3">
    <name type="scientific">Kingdonia uniflora</name>
    <dbReference type="NCBI Taxonomy" id="39325"/>
    <lineage>
        <taxon>Eukaryota</taxon>
        <taxon>Viridiplantae</taxon>
        <taxon>Streptophyta</taxon>
        <taxon>Embryophyta</taxon>
        <taxon>Tracheophyta</taxon>
        <taxon>Spermatophyta</taxon>
        <taxon>Magnoliopsida</taxon>
        <taxon>Ranunculales</taxon>
        <taxon>Circaeasteraceae</taxon>
        <taxon>Kingdonia</taxon>
    </lineage>
</organism>
<dbReference type="InterPro" id="IPR023577">
    <property type="entry name" value="CYTH_domain"/>
</dbReference>
<dbReference type="InterPro" id="IPR036812">
    <property type="entry name" value="NAD(P)_OxRdtase_dom_sf"/>
</dbReference>
<feature type="domain" description="CYTH" evidence="1">
    <location>
        <begin position="1"/>
        <end position="199"/>
    </location>
</feature>
<keyword evidence="3" id="KW-1185">Reference proteome</keyword>
<dbReference type="Gene3D" id="2.40.320.10">
    <property type="entry name" value="Hypothetical Protein Pfu-838710-001"/>
    <property type="match status" value="1"/>
</dbReference>
<dbReference type="PANTHER" id="PTHR34948:SF2">
    <property type="entry name" value="TRIPHOSPHATE TUNNEL METALLOENZYME 3"/>
    <property type="match status" value="1"/>
</dbReference>
<dbReference type="PROSITE" id="PS51707">
    <property type="entry name" value="CYTH"/>
    <property type="match status" value="1"/>
</dbReference>
<dbReference type="OrthoDB" id="2160189at2759"/>
<dbReference type="Pfam" id="PF00248">
    <property type="entry name" value="Aldo_ket_red"/>
    <property type="match status" value="1"/>
</dbReference>
<gene>
    <name evidence="2" type="ORF">GIB67_011350</name>
</gene>
<comment type="caution">
    <text evidence="2">The sequence shown here is derived from an EMBL/GenBank/DDBJ whole genome shotgun (WGS) entry which is preliminary data.</text>
</comment>
<protein>
    <recommendedName>
        <fullName evidence="1">CYTH domain-containing protein</fullName>
    </recommendedName>
</protein>
<dbReference type="InterPro" id="IPR033469">
    <property type="entry name" value="CYTH-like_dom_sf"/>
</dbReference>
<dbReference type="PANTHER" id="PTHR34948">
    <property type="entry name" value="OS08G0299200 PROTEIN"/>
    <property type="match status" value="1"/>
</dbReference>
<dbReference type="PRINTS" id="PR00069">
    <property type="entry name" value="ALDKETRDTASE"/>
</dbReference>
<evidence type="ECO:0000259" key="1">
    <source>
        <dbReference type="PROSITE" id="PS51707"/>
    </source>
</evidence>
<sequence length="379" mass="42889">MEVEVKLHLPNSATHQKLSDLLTPFHIKTHLQENIFFDGSATELSSKRAVLRLRFYDNDSRCVVSLKAKAVLVDGVSRVEEDEEEIDPIVGRASVAEPWRLGGIRDSRIVKRAKEEFGVGDNGFVCLGGFRNVRAVYDWKGLKLELDETKYDFGTSYEIECESADPEGVKVLLEEFLKENGVDYSYSEVSKFSVFRSGKLPYCKTTLDARYCHFDCSHLYGNEVEVGKALTEAFESGGINREDVFLTSKPYYIILTNSLERIENTVRVSLKSLGFSYLDLYLVHWSESSAFSDATNPPWKSASKYRQFSNRLKPTWKAMEALVESGLVCLFSNGLLVNSSEDFFSGSDPFQAVLEVVDDIEYNSSWFSYVSELIMGLRP</sequence>
<dbReference type="Gene3D" id="3.20.20.100">
    <property type="entry name" value="NADP-dependent oxidoreductase domain"/>
    <property type="match status" value="1"/>
</dbReference>
<dbReference type="GO" id="GO:0016462">
    <property type="term" value="F:pyrophosphatase activity"/>
    <property type="evidence" value="ECO:0007669"/>
    <property type="project" value="UniProtKB-ARBA"/>
</dbReference>
<evidence type="ECO:0000313" key="2">
    <source>
        <dbReference type="EMBL" id="KAF6140331.1"/>
    </source>
</evidence>
<dbReference type="SUPFAM" id="SSF55154">
    <property type="entry name" value="CYTH-like phosphatases"/>
    <property type="match status" value="1"/>
</dbReference>
<dbReference type="SMART" id="SM01118">
    <property type="entry name" value="CYTH"/>
    <property type="match status" value="1"/>
</dbReference>
<dbReference type="GO" id="GO:0016491">
    <property type="term" value="F:oxidoreductase activity"/>
    <property type="evidence" value="ECO:0007669"/>
    <property type="project" value="InterPro"/>
</dbReference>